<evidence type="ECO:0000313" key="2">
    <source>
        <dbReference type="EMBL" id="ALP95336.1"/>
    </source>
</evidence>
<reference evidence="2 4" key="1">
    <citation type="journal article" date="2015" name="Nat. Commun.">
        <title>Production of butyrate from lysine and the Amadori product fructoselysine by a human gut commensal.</title>
        <authorList>
            <person name="Bui T.P."/>
            <person name="Ritari J."/>
            <person name="Boeren S."/>
            <person name="de Waard P."/>
            <person name="Plugge C.M."/>
            <person name="de Vos W.M."/>
        </authorList>
    </citation>
    <scope>NUCLEOTIDE SEQUENCE [LARGE SCALE GENOMIC DNA]</scope>
    <source>
        <strain evidence="2 4">AF211</strain>
    </source>
</reference>
<feature type="transmembrane region" description="Helical" evidence="1">
    <location>
        <begin position="183"/>
        <end position="199"/>
    </location>
</feature>
<reference evidence="4" key="2">
    <citation type="submission" date="2015-04" db="EMBL/GenBank/DDBJ databases">
        <title>A butyrogenic pathway from the amino acid lysine in a human gut commensal.</title>
        <authorList>
            <person name="de Vos W.M."/>
            <person name="Bui N.T.P."/>
            <person name="Plugge C.M."/>
            <person name="Ritari J."/>
        </authorList>
    </citation>
    <scope>NUCLEOTIDE SEQUENCE [LARGE SCALE GENOMIC DNA]</scope>
    <source>
        <strain evidence="4">AF211</strain>
    </source>
</reference>
<keyword evidence="1" id="KW-0812">Transmembrane</keyword>
<proteinExistence type="predicted"/>
<dbReference type="OrthoDB" id="2088243at2"/>
<reference evidence="3 5" key="3">
    <citation type="submission" date="2018-04" db="EMBL/GenBank/DDBJ databases">
        <title>Genomic Encyclopedia of Type Strains, Phase IV (KMG-IV): sequencing the most valuable type-strain genomes for metagenomic binning, comparative biology and taxonomic classification.</title>
        <authorList>
            <person name="Goeker M."/>
        </authorList>
    </citation>
    <scope>NUCLEOTIDE SEQUENCE [LARGE SCALE GENOMIC DNA]</scope>
    <source>
        <strain evidence="3 5">DSM 26588</strain>
    </source>
</reference>
<organism evidence="2 4">
    <name type="scientific">Intestinimonas butyriciproducens</name>
    <dbReference type="NCBI Taxonomy" id="1297617"/>
    <lineage>
        <taxon>Bacteria</taxon>
        <taxon>Bacillati</taxon>
        <taxon>Bacillota</taxon>
        <taxon>Clostridia</taxon>
        <taxon>Eubacteriales</taxon>
        <taxon>Intestinimonas</taxon>
    </lineage>
</organism>
<evidence type="ECO:0000313" key="5">
    <source>
        <dbReference type="Proteomes" id="UP000245778"/>
    </source>
</evidence>
<feature type="transmembrane region" description="Helical" evidence="1">
    <location>
        <begin position="115"/>
        <end position="137"/>
    </location>
</feature>
<keyword evidence="1" id="KW-1133">Transmembrane helix</keyword>
<dbReference type="KEGG" id="ibu:IB211_02945"/>
<evidence type="ECO:0000313" key="4">
    <source>
        <dbReference type="Proteomes" id="UP000064844"/>
    </source>
</evidence>
<feature type="transmembrane region" description="Helical" evidence="1">
    <location>
        <begin position="90"/>
        <end position="108"/>
    </location>
</feature>
<dbReference type="InterPro" id="IPR010380">
    <property type="entry name" value="DUF975"/>
</dbReference>
<protein>
    <submittedName>
        <fullName evidence="3">Uncharacterized protein DUF975</fullName>
    </submittedName>
</protein>
<dbReference type="RefSeq" id="WP_058118449.1">
    <property type="nucleotide sequence ID" value="NZ_CAMREZ010000010.1"/>
</dbReference>
<gene>
    <name evidence="3" type="ORF">C7373_10882</name>
    <name evidence="2" type="ORF">IB211_02945</name>
</gene>
<dbReference type="Proteomes" id="UP000064844">
    <property type="component" value="Chromosome"/>
</dbReference>
<evidence type="ECO:0000256" key="1">
    <source>
        <dbReference type="SAM" id="Phobius"/>
    </source>
</evidence>
<name>A0A0S2W7L1_9FIRM</name>
<dbReference type="eggNOG" id="ENOG502ZJ7E">
    <property type="taxonomic scope" value="Bacteria"/>
</dbReference>
<dbReference type="AlphaFoldDB" id="A0A0S2W7L1"/>
<dbReference type="STRING" id="1297617.IB211_02945"/>
<dbReference type="EMBL" id="CP011307">
    <property type="protein sequence ID" value="ALP95336.1"/>
    <property type="molecule type" value="Genomic_DNA"/>
</dbReference>
<dbReference type="Proteomes" id="UP000245778">
    <property type="component" value="Unassembled WGS sequence"/>
</dbReference>
<keyword evidence="4" id="KW-1185">Reference proteome</keyword>
<feature type="transmembrane region" description="Helical" evidence="1">
    <location>
        <begin position="260"/>
        <end position="280"/>
    </location>
</feature>
<feature type="transmembrane region" description="Helical" evidence="1">
    <location>
        <begin position="205"/>
        <end position="224"/>
    </location>
</feature>
<keyword evidence="1" id="KW-0472">Membrane</keyword>
<dbReference type="GeneID" id="93230324"/>
<accession>A0A0S2W7L1</accession>
<sequence length="310" mass="34511">MNGPTLTRRILKARAKRTIARFSRPCIAAACLLLAFTVLARAFSVYAGGALYYLMLDIRQFPMETGLWRADPTLMTTLMSMLGLERLGDLGGMVFALSDAVSGLVIVLPVAWRQLINLVVIQGIVFLVTVPLQYGVLTQFRSILEGRPAPFRSVLRWYLDLHLTGKALAVQVLLTLWQWTARLVCMVPGLLCLIAGSAFPNGEWMLLLSSSLSILGMLGGYYLYMLLLPARYLLAQSPGLSVRQALSRGFRLLTGRRGDYFKLNLSFLPLQVLSMVLWNIPNLYLVPYMELSNYLFLDPPPDPEAPPVAL</sequence>
<dbReference type="Pfam" id="PF06161">
    <property type="entry name" value="DUF975"/>
    <property type="match status" value="1"/>
</dbReference>
<dbReference type="EMBL" id="QEKK01000008">
    <property type="protein sequence ID" value="PVY47722.1"/>
    <property type="molecule type" value="Genomic_DNA"/>
</dbReference>
<evidence type="ECO:0000313" key="3">
    <source>
        <dbReference type="EMBL" id="PVY47722.1"/>
    </source>
</evidence>